<dbReference type="AlphaFoldDB" id="A0AAW0W5S4"/>
<keyword evidence="4 5" id="KW-0808">Transferase</keyword>
<dbReference type="Proteomes" id="UP001445076">
    <property type="component" value="Unassembled WGS sequence"/>
</dbReference>
<dbReference type="InterPro" id="IPR029063">
    <property type="entry name" value="SAM-dependent_MTases_sf"/>
</dbReference>
<evidence type="ECO:0000313" key="6">
    <source>
        <dbReference type="EMBL" id="KAK8724616.1"/>
    </source>
</evidence>
<comment type="function">
    <text evidence="5">S-adenosyl-L-methionine-dependent protein-lysine N-methyltransferase that methylates elongation factor 1-alpha.</text>
</comment>
<dbReference type="PANTHER" id="PTHR13200:SF0">
    <property type="entry name" value="EEF1A LYSINE METHYLTRANSFERASE 1"/>
    <property type="match status" value="1"/>
</dbReference>
<dbReference type="PROSITE" id="PS00092">
    <property type="entry name" value="N6_MTASE"/>
    <property type="match status" value="1"/>
</dbReference>
<keyword evidence="2 5" id="KW-0963">Cytoplasm</keyword>
<dbReference type="GO" id="GO:0016279">
    <property type="term" value="F:protein-lysine N-methyltransferase activity"/>
    <property type="evidence" value="ECO:0007669"/>
    <property type="project" value="UniProtKB-UniRule"/>
</dbReference>
<accession>A0AAW0W5S4</accession>
<dbReference type="Gene3D" id="3.40.50.150">
    <property type="entry name" value="Vaccinia Virus protein VP39"/>
    <property type="match status" value="1"/>
</dbReference>
<protein>
    <recommendedName>
        <fullName evidence="5">Protein-lysine N-methyltransferase OTU49_011175</fullName>
        <ecNumber evidence="5">2.1.1.-</ecNumber>
    </recommendedName>
</protein>
<dbReference type="GO" id="GO:0003676">
    <property type="term" value="F:nucleic acid binding"/>
    <property type="evidence" value="ECO:0007669"/>
    <property type="project" value="InterPro"/>
</dbReference>
<evidence type="ECO:0000256" key="2">
    <source>
        <dbReference type="ARBA" id="ARBA00022490"/>
    </source>
</evidence>
<dbReference type="EMBL" id="JARKIK010000085">
    <property type="protein sequence ID" value="KAK8724616.1"/>
    <property type="molecule type" value="Genomic_DNA"/>
</dbReference>
<evidence type="ECO:0000256" key="5">
    <source>
        <dbReference type="HAMAP-Rule" id="MF_03187"/>
    </source>
</evidence>
<name>A0AAW0W5S4_CHEQU</name>
<dbReference type="PANTHER" id="PTHR13200">
    <property type="entry name" value="EEF1A LYSINE METHYLTRANSFERASE 1"/>
    <property type="match status" value="1"/>
</dbReference>
<dbReference type="InterPro" id="IPR002052">
    <property type="entry name" value="DNA_methylase_N6_adenine_CS"/>
</dbReference>
<organism evidence="6 7">
    <name type="scientific">Cherax quadricarinatus</name>
    <name type="common">Australian red claw crayfish</name>
    <dbReference type="NCBI Taxonomy" id="27406"/>
    <lineage>
        <taxon>Eukaryota</taxon>
        <taxon>Metazoa</taxon>
        <taxon>Ecdysozoa</taxon>
        <taxon>Arthropoda</taxon>
        <taxon>Crustacea</taxon>
        <taxon>Multicrustacea</taxon>
        <taxon>Malacostraca</taxon>
        <taxon>Eumalacostraca</taxon>
        <taxon>Eucarida</taxon>
        <taxon>Decapoda</taxon>
        <taxon>Pleocyemata</taxon>
        <taxon>Astacidea</taxon>
        <taxon>Parastacoidea</taxon>
        <taxon>Parastacidae</taxon>
        <taxon>Cherax</taxon>
    </lineage>
</organism>
<proteinExistence type="inferred from homology"/>
<evidence type="ECO:0000313" key="7">
    <source>
        <dbReference type="Proteomes" id="UP001445076"/>
    </source>
</evidence>
<dbReference type="GO" id="GO:0032259">
    <property type="term" value="P:methylation"/>
    <property type="evidence" value="ECO:0007669"/>
    <property type="project" value="UniProtKB-KW"/>
</dbReference>
<evidence type="ECO:0000256" key="3">
    <source>
        <dbReference type="ARBA" id="ARBA00022603"/>
    </source>
</evidence>
<dbReference type="HAMAP" id="MF_03187">
    <property type="entry name" value="Methyltr_EFM5"/>
    <property type="match status" value="1"/>
</dbReference>
<dbReference type="InterPro" id="IPR041370">
    <property type="entry name" value="Mlase_EEF1AKMT1/ZCCHC4"/>
</dbReference>
<dbReference type="InterPro" id="IPR019369">
    <property type="entry name" value="Efm5/EEF1AKMT1"/>
</dbReference>
<keyword evidence="7" id="KW-1185">Reference proteome</keyword>
<sequence length="216" mass="24776">MSSGESDDDSLQLSAQTMGALLEFYKEQEERADKLRQIEEGDIPEFFEENWNMSQFWYSEETAKSLAEECLRAAGNHGSIACVSSPTLYRMLKKMDHNCSIKLLEYDTRFAVFKDDFILYDFKDPLGIPRELFENFDVIVADPPYLSEDCFTKTAATVKYLMKPNAKIIVCTGSVMEELAGRLLGVTKCRFKIEHVNSLSNPFLCYANYNLDHYKS</sequence>
<reference evidence="6 7" key="1">
    <citation type="journal article" date="2024" name="BMC Genomics">
        <title>Genome assembly of redclaw crayfish (Cherax quadricarinatus) provides insights into its immune adaptation and hypoxia tolerance.</title>
        <authorList>
            <person name="Liu Z."/>
            <person name="Zheng J."/>
            <person name="Li H."/>
            <person name="Fang K."/>
            <person name="Wang S."/>
            <person name="He J."/>
            <person name="Zhou D."/>
            <person name="Weng S."/>
            <person name="Chi M."/>
            <person name="Gu Z."/>
            <person name="He J."/>
            <person name="Li F."/>
            <person name="Wang M."/>
        </authorList>
    </citation>
    <scope>NUCLEOTIDE SEQUENCE [LARGE SCALE GENOMIC DNA]</scope>
    <source>
        <strain evidence="6">ZL_2023a</strain>
    </source>
</reference>
<comment type="caution">
    <text evidence="6">The sequence shown here is derived from an EMBL/GenBank/DDBJ whole genome shotgun (WGS) entry which is preliminary data.</text>
</comment>
<dbReference type="GO" id="GO:0005737">
    <property type="term" value="C:cytoplasm"/>
    <property type="evidence" value="ECO:0007669"/>
    <property type="project" value="UniProtKB-SubCell"/>
</dbReference>
<evidence type="ECO:0000256" key="1">
    <source>
        <dbReference type="ARBA" id="ARBA00004496"/>
    </source>
</evidence>
<comment type="subcellular location">
    <subcellularLocation>
        <location evidence="1 5">Cytoplasm</location>
    </subcellularLocation>
</comment>
<dbReference type="EC" id="2.1.1.-" evidence="5"/>
<keyword evidence="3 5" id="KW-0489">Methyltransferase</keyword>
<dbReference type="Pfam" id="PF10237">
    <property type="entry name" value="N6-adenineMlase"/>
    <property type="match status" value="1"/>
</dbReference>
<comment type="similarity">
    <text evidence="5">Belongs to the class I-like SAM-binding methyltransferase superfamily. EFM5 family.</text>
</comment>
<gene>
    <name evidence="6" type="ORF">OTU49_011175</name>
</gene>
<dbReference type="SUPFAM" id="SSF53335">
    <property type="entry name" value="S-adenosyl-L-methionine-dependent methyltransferases"/>
    <property type="match status" value="1"/>
</dbReference>
<evidence type="ECO:0000256" key="4">
    <source>
        <dbReference type="ARBA" id="ARBA00022679"/>
    </source>
</evidence>